<dbReference type="EMBL" id="JASPKZ010000829">
    <property type="protein sequence ID" value="KAJ9599156.1"/>
    <property type="molecule type" value="Genomic_DNA"/>
</dbReference>
<comment type="caution">
    <text evidence="1">The sequence shown here is derived from an EMBL/GenBank/DDBJ whole genome shotgun (WGS) entry which is preliminary data.</text>
</comment>
<name>A0AAD8EQZ2_DIPPU</name>
<feature type="non-terminal residue" evidence="1">
    <location>
        <position position="1"/>
    </location>
</feature>
<proteinExistence type="predicted"/>
<gene>
    <name evidence="1" type="ORF">L9F63_010333</name>
</gene>
<reference evidence="1" key="2">
    <citation type="submission" date="2023-05" db="EMBL/GenBank/DDBJ databases">
        <authorList>
            <person name="Fouks B."/>
        </authorList>
    </citation>
    <scope>NUCLEOTIDE SEQUENCE</scope>
    <source>
        <strain evidence="1">Stay&amp;Tobe</strain>
        <tissue evidence="1">Testes</tissue>
    </source>
</reference>
<reference evidence="1" key="1">
    <citation type="journal article" date="2023" name="IScience">
        <title>Live-bearing cockroach genome reveals convergent evolutionary mechanisms linked to viviparity in insects and beyond.</title>
        <authorList>
            <person name="Fouks B."/>
            <person name="Harrison M.C."/>
            <person name="Mikhailova A.A."/>
            <person name="Marchal E."/>
            <person name="English S."/>
            <person name="Carruthers M."/>
            <person name="Jennings E.C."/>
            <person name="Chiamaka E.L."/>
            <person name="Frigard R.A."/>
            <person name="Pippel M."/>
            <person name="Attardo G.M."/>
            <person name="Benoit J.B."/>
            <person name="Bornberg-Bauer E."/>
            <person name="Tobe S.S."/>
        </authorList>
    </citation>
    <scope>NUCLEOTIDE SEQUENCE</scope>
    <source>
        <strain evidence="1">Stay&amp;Tobe</strain>
    </source>
</reference>
<sequence length="64" mass="7634">SFRNQTPIKMIQTINKFVIQHISYVLNLYKVQFNALKSVHGIFQHVKVIQHISYSVQCTFRRLE</sequence>
<protein>
    <submittedName>
        <fullName evidence="1">Uncharacterized protein</fullName>
    </submittedName>
</protein>
<keyword evidence="2" id="KW-1185">Reference proteome</keyword>
<accession>A0AAD8EQZ2</accession>
<evidence type="ECO:0000313" key="1">
    <source>
        <dbReference type="EMBL" id="KAJ9599156.1"/>
    </source>
</evidence>
<organism evidence="1 2">
    <name type="scientific">Diploptera punctata</name>
    <name type="common">Pacific beetle cockroach</name>
    <dbReference type="NCBI Taxonomy" id="6984"/>
    <lineage>
        <taxon>Eukaryota</taxon>
        <taxon>Metazoa</taxon>
        <taxon>Ecdysozoa</taxon>
        <taxon>Arthropoda</taxon>
        <taxon>Hexapoda</taxon>
        <taxon>Insecta</taxon>
        <taxon>Pterygota</taxon>
        <taxon>Neoptera</taxon>
        <taxon>Polyneoptera</taxon>
        <taxon>Dictyoptera</taxon>
        <taxon>Blattodea</taxon>
        <taxon>Blaberoidea</taxon>
        <taxon>Blaberidae</taxon>
        <taxon>Diplopterinae</taxon>
        <taxon>Diploptera</taxon>
    </lineage>
</organism>
<dbReference type="AlphaFoldDB" id="A0AAD8EQZ2"/>
<evidence type="ECO:0000313" key="2">
    <source>
        <dbReference type="Proteomes" id="UP001233999"/>
    </source>
</evidence>
<dbReference type="Proteomes" id="UP001233999">
    <property type="component" value="Unassembled WGS sequence"/>
</dbReference>
<feature type="non-terminal residue" evidence="1">
    <location>
        <position position="64"/>
    </location>
</feature>